<keyword evidence="7 9" id="KW-1015">Disulfide bond</keyword>
<dbReference type="Pfam" id="PF05730">
    <property type="entry name" value="CFEM"/>
    <property type="match status" value="1"/>
</dbReference>
<evidence type="ECO:0000313" key="14">
    <source>
        <dbReference type="Proteomes" id="UP001166286"/>
    </source>
</evidence>
<comment type="caution">
    <text evidence="9">Lacks conserved residue(s) required for the propagation of feature annotation.</text>
</comment>
<keyword evidence="14" id="KW-1185">Reference proteome</keyword>
<protein>
    <recommendedName>
        <fullName evidence="12">CFEM domain-containing protein</fullName>
    </recommendedName>
</protein>
<evidence type="ECO:0000256" key="2">
    <source>
        <dbReference type="ARBA" id="ARBA00004613"/>
    </source>
</evidence>
<dbReference type="EMBL" id="JAFEKC020000009">
    <property type="protein sequence ID" value="KAK0512948.1"/>
    <property type="molecule type" value="Genomic_DNA"/>
</dbReference>
<keyword evidence="6" id="KW-0732">Signal</keyword>
<comment type="caution">
    <text evidence="13">The sequence shown here is derived from an EMBL/GenBank/DDBJ whole genome shotgun (WGS) entry which is preliminary data.</text>
</comment>
<gene>
    <name evidence="13" type="ORF">JMJ35_004965</name>
</gene>
<evidence type="ECO:0000313" key="13">
    <source>
        <dbReference type="EMBL" id="KAK0512948.1"/>
    </source>
</evidence>
<evidence type="ECO:0000259" key="12">
    <source>
        <dbReference type="PROSITE" id="PS52012"/>
    </source>
</evidence>
<feature type="domain" description="CFEM" evidence="12">
    <location>
        <begin position="15"/>
        <end position="127"/>
    </location>
</feature>
<accession>A0AA39R435</accession>
<organism evidence="13 14">
    <name type="scientific">Cladonia borealis</name>
    <dbReference type="NCBI Taxonomy" id="184061"/>
    <lineage>
        <taxon>Eukaryota</taxon>
        <taxon>Fungi</taxon>
        <taxon>Dikarya</taxon>
        <taxon>Ascomycota</taxon>
        <taxon>Pezizomycotina</taxon>
        <taxon>Lecanoromycetes</taxon>
        <taxon>OSLEUM clade</taxon>
        <taxon>Lecanoromycetidae</taxon>
        <taxon>Lecanorales</taxon>
        <taxon>Lecanorineae</taxon>
        <taxon>Cladoniaceae</taxon>
        <taxon>Cladonia</taxon>
    </lineage>
</organism>
<keyword evidence="11" id="KW-0472">Membrane</keyword>
<keyword evidence="8" id="KW-0449">Lipoprotein</keyword>
<evidence type="ECO:0000256" key="9">
    <source>
        <dbReference type="PROSITE-ProRule" id="PRU01356"/>
    </source>
</evidence>
<reference evidence="13" key="1">
    <citation type="submission" date="2023-03" db="EMBL/GenBank/DDBJ databases">
        <title>Complete genome of Cladonia borealis.</title>
        <authorList>
            <person name="Park H."/>
        </authorList>
    </citation>
    <scope>NUCLEOTIDE SEQUENCE</scope>
    <source>
        <strain evidence="13">ANT050790</strain>
    </source>
</reference>
<keyword evidence="4" id="KW-0964">Secreted</keyword>
<sequence length="330" mass="33329">MPSPSTHRTSLPILTNLNSLLTIIWTFFLITPNLTSAIIPPSCASTCYLNAFDTEYSKCYAINTSCFCTILESTGYLTCIEDDCDSASLQLAEEYGAEYCGAGYSSLVGGGAAASTTATAFAQGVSSAAAPSTAVTSIAPAINTNPIEATTAPAEATSTSSAAAFAAATNTFDNFDIPTSTTALFPTLTPTPTPTTIIIQQNPSDSYSGNSGGLSKHAKAGIGAGAGVGGSALLALVGVVAWKFGQRNKHKQEEEKIAAGRAMAAAAAAGNNGGGGGVVSGGVNYVPKPSGGEEAAWTKIEATATESELDGGGHGHEERGHDGHVQDTML</sequence>
<keyword evidence="11" id="KW-0812">Transmembrane</keyword>
<name>A0AA39R435_9LECA</name>
<evidence type="ECO:0000256" key="7">
    <source>
        <dbReference type="ARBA" id="ARBA00023157"/>
    </source>
</evidence>
<dbReference type="AlphaFoldDB" id="A0AA39R435"/>
<evidence type="ECO:0000256" key="8">
    <source>
        <dbReference type="ARBA" id="ARBA00023288"/>
    </source>
</evidence>
<keyword evidence="5" id="KW-0325">Glycoprotein</keyword>
<evidence type="ECO:0000256" key="4">
    <source>
        <dbReference type="ARBA" id="ARBA00022525"/>
    </source>
</evidence>
<comment type="similarity">
    <text evidence="3">Belongs to the RBT5 family.</text>
</comment>
<dbReference type="GO" id="GO:0098552">
    <property type="term" value="C:side of membrane"/>
    <property type="evidence" value="ECO:0007669"/>
    <property type="project" value="UniProtKB-KW"/>
</dbReference>
<feature type="compositionally biased region" description="Basic and acidic residues" evidence="10">
    <location>
        <begin position="311"/>
        <end position="330"/>
    </location>
</feature>
<evidence type="ECO:0000256" key="6">
    <source>
        <dbReference type="ARBA" id="ARBA00022729"/>
    </source>
</evidence>
<dbReference type="GO" id="GO:0005576">
    <property type="term" value="C:extracellular region"/>
    <property type="evidence" value="ECO:0007669"/>
    <property type="project" value="UniProtKB-SubCell"/>
</dbReference>
<feature type="region of interest" description="Disordered" evidence="10">
    <location>
        <begin position="306"/>
        <end position="330"/>
    </location>
</feature>
<proteinExistence type="inferred from homology"/>
<evidence type="ECO:0000256" key="1">
    <source>
        <dbReference type="ARBA" id="ARBA00004589"/>
    </source>
</evidence>
<feature type="transmembrane region" description="Helical" evidence="11">
    <location>
        <begin position="220"/>
        <end position="242"/>
    </location>
</feature>
<keyword evidence="5" id="KW-0336">GPI-anchor</keyword>
<feature type="disulfide bond" evidence="9">
    <location>
        <begin position="59"/>
        <end position="66"/>
    </location>
</feature>
<comment type="subcellular location">
    <subcellularLocation>
        <location evidence="1">Membrane</location>
        <topology evidence="1">Lipid-anchor</topology>
        <topology evidence="1">GPI-anchor</topology>
    </subcellularLocation>
    <subcellularLocation>
        <location evidence="2">Secreted</location>
    </subcellularLocation>
</comment>
<evidence type="ECO:0000256" key="11">
    <source>
        <dbReference type="SAM" id="Phobius"/>
    </source>
</evidence>
<evidence type="ECO:0000256" key="3">
    <source>
        <dbReference type="ARBA" id="ARBA00010031"/>
    </source>
</evidence>
<evidence type="ECO:0000256" key="10">
    <source>
        <dbReference type="SAM" id="MobiDB-lite"/>
    </source>
</evidence>
<dbReference type="InterPro" id="IPR008427">
    <property type="entry name" value="Extracellular_membr_CFEM_dom"/>
</dbReference>
<keyword evidence="11" id="KW-1133">Transmembrane helix</keyword>
<evidence type="ECO:0000256" key="5">
    <source>
        <dbReference type="ARBA" id="ARBA00022622"/>
    </source>
</evidence>
<dbReference type="Proteomes" id="UP001166286">
    <property type="component" value="Unassembled WGS sequence"/>
</dbReference>
<dbReference type="PROSITE" id="PS52012">
    <property type="entry name" value="CFEM"/>
    <property type="match status" value="1"/>
</dbReference>